<gene>
    <name evidence="2" type="ORF">RFI_25749</name>
</gene>
<dbReference type="InterPro" id="IPR001394">
    <property type="entry name" value="Peptidase_C19_UCH"/>
</dbReference>
<dbReference type="Gene3D" id="3.90.70.10">
    <property type="entry name" value="Cysteine proteinases"/>
    <property type="match status" value="1"/>
</dbReference>
<evidence type="ECO:0000313" key="3">
    <source>
        <dbReference type="Proteomes" id="UP000023152"/>
    </source>
</evidence>
<evidence type="ECO:0000313" key="2">
    <source>
        <dbReference type="EMBL" id="ETO11627.1"/>
    </source>
</evidence>
<proteinExistence type="predicted"/>
<dbReference type="OrthoDB" id="265776at2759"/>
<dbReference type="PROSITE" id="PS50235">
    <property type="entry name" value="USP_3"/>
    <property type="match status" value="1"/>
</dbReference>
<dbReference type="InterPro" id="IPR038765">
    <property type="entry name" value="Papain-like_cys_pep_sf"/>
</dbReference>
<comment type="caution">
    <text evidence="2">The sequence shown here is derived from an EMBL/GenBank/DDBJ whole genome shotgun (WGS) entry which is preliminary data.</text>
</comment>
<evidence type="ECO:0000259" key="1">
    <source>
        <dbReference type="PROSITE" id="PS50235"/>
    </source>
</evidence>
<name>X6MDX5_RETFI</name>
<dbReference type="GO" id="GO:0004843">
    <property type="term" value="F:cysteine-type deubiquitinase activity"/>
    <property type="evidence" value="ECO:0007669"/>
    <property type="project" value="InterPro"/>
</dbReference>
<dbReference type="Proteomes" id="UP000023152">
    <property type="component" value="Unassembled WGS sequence"/>
</dbReference>
<dbReference type="Pfam" id="PF00443">
    <property type="entry name" value="UCH"/>
    <property type="match status" value="1"/>
</dbReference>
<keyword evidence="2" id="KW-0378">Hydrolase</keyword>
<protein>
    <submittedName>
        <fullName evidence="2">Ubiquitin carboxyl-terminal hydrolase family protein</fullName>
    </submittedName>
</protein>
<feature type="domain" description="USP" evidence="1">
    <location>
        <begin position="243"/>
        <end position="560"/>
    </location>
</feature>
<dbReference type="EMBL" id="ASPP01022243">
    <property type="protein sequence ID" value="ETO11627.1"/>
    <property type="molecule type" value="Genomic_DNA"/>
</dbReference>
<organism evidence="2 3">
    <name type="scientific">Reticulomyxa filosa</name>
    <dbReference type="NCBI Taxonomy" id="46433"/>
    <lineage>
        <taxon>Eukaryota</taxon>
        <taxon>Sar</taxon>
        <taxon>Rhizaria</taxon>
        <taxon>Retaria</taxon>
        <taxon>Foraminifera</taxon>
        <taxon>Monothalamids</taxon>
        <taxon>Reticulomyxidae</taxon>
        <taxon>Reticulomyxa</taxon>
    </lineage>
</organism>
<dbReference type="PANTHER" id="PTHR21646">
    <property type="entry name" value="UBIQUITIN CARBOXYL-TERMINAL HYDROLASE"/>
    <property type="match status" value="1"/>
</dbReference>
<keyword evidence="3" id="KW-1185">Reference proteome</keyword>
<sequence>MIIIIIIIKQKHWFIRESEPQLFGLPVMLFLPKNGFTAHHLYHAVWNLIQFRYLAGIQIKTTTETMTKKYDQSHISDQQSLDQFNSLTNNYYYIFGNSMQQNTKINYSGKNILTEMKMRESLPSRVWWAGGYGQTELPFVLKRVDLSGKKCYRCSWDKYCSGCVIPYKPVSILHTPFHLCLYMCALFKKKKEMGVLPSIDVKIETKKKDDRIHLLDFDENKEYLAIDWDESFFKCFLQSRIEKEIADAGMDANEIGTALDVKFNSQKKQENTTQTIEPNDAQTRQKEIFQRQLKEYNNWNPQFSHHTQLLFENVLEHSSVQEHIHLLNKFDLNYFLSSKCLYMYVDSFFHVIHQKKRSRPISIGDCIREYQKEEKQPEFANNFCCHKKNTSIKSHRIWSTPPVLIFHLKRNSQNGGKINTHVEYLLKYFDMAPFLVPRTKLSPEQFTQVSNEDAEKTEESKTKETYPDMFNVKTSENVPTTYHLFGVVVCLNNSNCIILINHHYGRSGGGHYVANCLCRDLTHPNSTTKKWYLFDDHRVRQISSLDVKSKTAYLLFYLRSDYCDKDTELMEYFIQQTKVGNMSCPVNKSKEVMNILSYLPDEIKQMKKLFESEGMKDTGFMSSCAIL</sequence>
<reference evidence="2 3" key="1">
    <citation type="journal article" date="2013" name="Curr. Biol.">
        <title>The Genome of the Foraminiferan Reticulomyxa filosa.</title>
        <authorList>
            <person name="Glockner G."/>
            <person name="Hulsmann N."/>
            <person name="Schleicher M."/>
            <person name="Noegel A.A."/>
            <person name="Eichinger L."/>
            <person name="Gallinger C."/>
            <person name="Pawlowski J."/>
            <person name="Sierra R."/>
            <person name="Euteneuer U."/>
            <person name="Pillet L."/>
            <person name="Moustafa A."/>
            <person name="Platzer M."/>
            <person name="Groth M."/>
            <person name="Szafranski K."/>
            <person name="Schliwa M."/>
        </authorList>
    </citation>
    <scope>NUCLEOTIDE SEQUENCE [LARGE SCALE GENOMIC DNA]</scope>
</reference>
<accession>X6MDX5</accession>
<dbReference type="InterPro" id="IPR050185">
    <property type="entry name" value="Ub_carboxyl-term_hydrolase"/>
</dbReference>
<dbReference type="SUPFAM" id="SSF54001">
    <property type="entry name" value="Cysteine proteinases"/>
    <property type="match status" value="1"/>
</dbReference>
<dbReference type="InterPro" id="IPR028889">
    <property type="entry name" value="USP"/>
</dbReference>
<dbReference type="AlphaFoldDB" id="X6MDX5"/>
<dbReference type="GO" id="GO:0016579">
    <property type="term" value="P:protein deubiquitination"/>
    <property type="evidence" value="ECO:0007669"/>
    <property type="project" value="InterPro"/>
</dbReference>